<dbReference type="PROSITE" id="PS50006">
    <property type="entry name" value="FHA_DOMAIN"/>
    <property type="match status" value="1"/>
</dbReference>
<keyword evidence="1" id="KW-0597">Phosphoprotein</keyword>
<evidence type="ECO:0000259" key="2">
    <source>
        <dbReference type="PROSITE" id="PS50006"/>
    </source>
</evidence>
<dbReference type="Pfam" id="PF12401">
    <property type="entry name" value="FhaA_N"/>
    <property type="match status" value="1"/>
</dbReference>
<dbReference type="Pfam" id="PF00498">
    <property type="entry name" value="FHA"/>
    <property type="match status" value="1"/>
</dbReference>
<protein>
    <submittedName>
        <fullName evidence="3">DUF3662 domain-containing protein</fullName>
    </submittedName>
</protein>
<dbReference type="CDD" id="cd00060">
    <property type="entry name" value="FHA"/>
    <property type="match status" value="1"/>
</dbReference>
<dbReference type="InterPro" id="IPR000253">
    <property type="entry name" value="FHA_dom"/>
</dbReference>
<sequence length="231" mass="24856">MTAAPERVGLESLEPSGAVRPNDILDAMRREAERHKALLAGGRTMVPNHYTVGLSAYDHRRWAPHAAQLAQELATHQAALIAEQAWIVYGDISVEVFQGDDLDTGTFRVAALLEPDPPPPRPAPAPDDAVATLVSAEGQAWGLPSGLTVLGRDREAGVRLRDPGVSRRHLIVEVHDDRITLTDLGSHNGTRVNGHPIATVDLRPGDTIEVGGTVLTLGHGRSPMFSTRPKR</sequence>
<dbReference type="InterPro" id="IPR050923">
    <property type="entry name" value="Cell_Proc_Reg/RNA_Proc"/>
</dbReference>
<keyword evidence="4" id="KW-1185">Reference proteome</keyword>
<dbReference type="Proteomes" id="UP001523369">
    <property type="component" value="Unassembled WGS sequence"/>
</dbReference>
<organism evidence="3 4">
    <name type="scientific">Paractinoplanes aksuensis</name>
    <dbReference type="NCBI Taxonomy" id="2939490"/>
    <lineage>
        <taxon>Bacteria</taxon>
        <taxon>Bacillati</taxon>
        <taxon>Actinomycetota</taxon>
        <taxon>Actinomycetes</taxon>
        <taxon>Micromonosporales</taxon>
        <taxon>Micromonosporaceae</taxon>
        <taxon>Paractinoplanes</taxon>
    </lineage>
</organism>
<dbReference type="Gene3D" id="2.60.200.20">
    <property type="match status" value="1"/>
</dbReference>
<dbReference type="EMBL" id="JAMYJR010000012">
    <property type="protein sequence ID" value="MCO8271334.1"/>
    <property type="molecule type" value="Genomic_DNA"/>
</dbReference>
<evidence type="ECO:0000313" key="4">
    <source>
        <dbReference type="Proteomes" id="UP001523369"/>
    </source>
</evidence>
<dbReference type="SUPFAM" id="SSF49879">
    <property type="entry name" value="SMAD/FHA domain"/>
    <property type="match status" value="1"/>
</dbReference>
<evidence type="ECO:0000256" key="1">
    <source>
        <dbReference type="ARBA" id="ARBA00022553"/>
    </source>
</evidence>
<dbReference type="RefSeq" id="WP_253237468.1">
    <property type="nucleotide sequence ID" value="NZ_JAMYJR010000012.1"/>
</dbReference>
<accession>A0ABT1DKL1</accession>
<proteinExistence type="predicted"/>
<comment type="caution">
    <text evidence="3">The sequence shown here is derived from an EMBL/GenBank/DDBJ whole genome shotgun (WGS) entry which is preliminary data.</text>
</comment>
<dbReference type="SMART" id="SM00240">
    <property type="entry name" value="FHA"/>
    <property type="match status" value="1"/>
</dbReference>
<dbReference type="InterPro" id="IPR008984">
    <property type="entry name" value="SMAD_FHA_dom_sf"/>
</dbReference>
<evidence type="ECO:0000313" key="3">
    <source>
        <dbReference type="EMBL" id="MCO8271334.1"/>
    </source>
</evidence>
<reference evidence="3 4" key="1">
    <citation type="submission" date="2022-06" db="EMBL/GenBank/DDBJ databases">
        <title>New Species of the Genus Actinoplanes, ActinopZanes ferrugineus.</title>
        <authorList>
            <person name="Ding P."/>
        </authorList>
    </citation>
    <scope>NUCLEOTIDE SEQUENCE [LARGE SCALE GENOMIC DNA]</scope>
    <source>
        <strain evidence="3 4">TRM88003</strain>
    </source>
</reference>
<dbReference type="PANTHER" id="PTHR23308">
    <property type="entry name" value="NUCLEAR INHIBITOR OF PROTEIN PHOSPHATASE-1"/>
    <property type="match status" value="1"/>
</dbReference>
<dbReference type="InterPro" id="IPR022128">
    <property type="entry name" value="FhaA_N"/>
</dbReference>
<feature type="domain" description="FHA" evidence="2">
    <location>
        <begin position="148"/>
        <end position="197"/>
    </location>
</feature>
<name>A0ABT1DKL1_9ACTN</name>
<gene>
    <name evidence="3" type="ORF">M1L60_12090</name>
</gene>
<dbReference type="InterPro" id="IPR042287">
    <property type="entry name" value="FhaA_N_sf"/>
</dbReference>
<dbReference type="Gene3D" id="3.30.2320.60">
    <property type="entry name" value="FhaA, phosphopeptide-binding domain (DUF3662)"/>
    <property type="match status" value="1"/>
</dbReference>